<dbReference type="AlphaFoldDB" id="A0AAJ7X5C0"/>
<evidence type="ECO:0000256" key="1">
    <source>
        <dbReference type="ARBA" id="ARBA00001954"/>
    </source>
</evidence>
<protein>
    <submittedName>
        <fullName evidence="3">Alpha-ketoglutarate-dependent dioxygenase alkB homolog 7, mitochondrial isoform X1</fullName>
    </submittedName>
</protein>
<evidence type="ECO:0000313" key="2">
    <source>
        <dbReference type="Proteomes" id="UP001318040"/>
    </source>
</evidence>
<dbReference type="GO" id="GO:0051213">
    <property type="term" value="F:dioxygenase activity"/>
    <property type="evidence" value="ECO:0007669"/>
    <property type="project" value="UniProtKB-KW"/>
</dbReference>
<dbReference type="Proteomes" id="UP001318040">
    <property type="component" value="Chromosome 35"/>
</dbReference>
<dbReference type="SUPFAM" id="SSF51197">
    <property type="entry name" value="Clavaminate synthase-like"/>
    <property type="match status" value="1"/>
</dbReference>
<keyword evidence="3" id="KW-0223">Dioxygenase</keyword>
<dbReference type="GO" id="GO:0006631">
    <property type="term" value="P:fatty acid metabolic process"/>
    <property type="evidence" value="ECO:0007669"/>
    <property type="project" value="TreeGrafter"/>
</dbReference>
<sequence>MSSRTWPGLARFFASPLRASLSQRAPRLACPAARGARSESGQAARHDGPRPWLSCESPRVEALVQGDVEVSEEFVSEEEERLLVKDVEPTLRRLKYQFDHWDHAIHGYRETETRRWGEGNRATLARVLARAFPPGTEVMPLTHVLDLDAAGFIRPHVDSVKFCGSIIAGLSLLSASVMRFVHEQDPTIRVDVLLKPRSLYIIRCVPHLLAPLSPCCALCTIPVRVVCTVLHANALLPFLNLLLAEDGFVTSSRMRFSRTRSHCSGANAFPVVAAWQSSAGTSPKRSSSPEPGQCGFWPYGKILLPGGGIRTWEERVRDLSFLLETLYGYVQNSITWHRQMSSTKY</sequence>
<reference evidence="3" key="1">
    <citation type="submission" date="2025-08" db="UniProtKB">
        <authorList>
            <consortium name="RefSeq"/>
        </authorList>
    </citation>
    <scope>IDENTIFICATION</scope>
    <source>
        <tissue evidence="3">Sperm</tissue>
    </source>
</reference>
<dbReference type="GO" id="GO:0005759">
    <property type="term" value="C:mitochondrial matrix"/>
    <property type="evidence" value="ECO:0007669"/>
    <property type="project" value="TreeGrafter"/>
</dbReference>
<dbReference type="Gene3D" id="2.60.120.590">
    <property type="entry name" value="Alpha-ketoglutarate-dependent dioxygenase AlkB-like"/>
    <property type="match status" value="1"/>
</dbReference>
<accession>A0AAJ7X5C0</accession>
<dbReference type="RefSeq" id="XP_032821856.1">
    <property type="nucleotide sequence ID" value="XM_032965965.1"/>
</dbReference>
<comment type="cofactor">
    <cofactor evidence="1">
        <name>Fe(2+)</name>
        <dbReference type="ChEBI" id="CHEBI:29033"/>
    </cofactor>
</comment>
<dbReference type="PANTHER" id="PTHR21052:SF0">
    <property type="entry name" value="ALPHA-KETOGLUTARATE-DEPENDENT DIOXYGENASE ALKB HOMOLOG 7, MITOCHONDRIAL"/>
    <property type="match status" value="1"/>
</dbReference>
<keyword evidence="2" id="KW-1185">Reference proteome</keyword>
<dbReference type="KEGG" id="pmrn:116948834"/>
<evidence type="ECO:0000313" key="3">
    <source>
        <dbReference type="RefSeq" id="XP_032821856.1"/>
    </source>
</evidence>
<dbReference type="GO" id="GO:0006974">
    <property type="term" value="P:DNA damage response"/>
    <property type="evidence" value="ECO:0007669"/>
    <property type="project" value="InterPro"/>
</dbReference>
<proteinExistence type="predicted"/>
<dbReference type="InterPro" id="IPR037151">
    <property type="entry name" value="AlkB-like_sf"/>
</dbReference>
<dbReference type="CTD" id="84266"/>
<name>A0AAJ7X5C0_PETMA</name>
<dbReference type="PANTHER" id="PTHR21052">
    <property type="entry name" value="SPERMATOGENESIS ASSOCIATED 11-RELATED"/>
    <property type="match status" value="1"/>
</dbReference>
<keyword evidence="3" id="KW-0560">Oxidoreductase</keyword>
<gene>
    <name evidence="3" type="primary">ALKBH7</name>
</gene>
<dbReference type="InterPro" id="IPR032870">
    <property type="entry name" value="ALKBH7-like"/>
</dbReference>
<organism evidence="2 3">
    <name type="scientific">Petromyzon marinus</name>
    <name type="common">Sea lamprey</name>
    <dbReference type="NCBI Taxonomy" id="7757"/>
    <lineage>
        <taxon>Eukaryota</taxon>
        <taxon>Metazoa</taxon>
        <taxon>Chordata</taxon>
        <taxon>Craniata</taxon>
        <taxon>Vertebrata</taxon>
        <taxon>Cyclostomata</taxon>
        <taxon>Hyperoartia</taxon>
        <taxon>Petromyzontiformes</taxon>
        <taxon>Petromyzontidae</taxon>
        <taxon>Petromyzon</taxon>
    </lineage>
</organism>